<dbReference type="GO" id="GO:0000150">
    <property type="term" value="F:DNA strand exchange activity"/>
    <property type="evidence" value="ECO:0007669"/>
    <property type="project" value="InterPro"/>
</dbReference>
<dbReference type="SUPFAM" id="SSF46689">
    <property type="entry name" value="Homeodomain-like"/>
    <property type="match status" value="1"/>
</dbReference>
<dbReference type="AlphaFoldDB" id="A0A6C2UCX5"/>
<gene>
    <name evidence="5" type="primary">hin_2</name>
    <name evidence="5" type="ORF">PDESU_05671</name>
</gene>
<keyword evidence="2" id="KW-0238">DNA-binding</keyword>
<protein>
    <submittedName>
        <fullName evidence="5">DNA-invertase hin</fullName>
    </submittedName>
</protein>
<feature type="domain" description="Resolvase/invertase-type recombinase catalytic" evidence="4">
    <location>
        <begin position="8"/>
        <end position="151"/>
    </location>
</feature>
<dbReference type="RefSeq" id="WP_168442650.1">
    <property type="nucleotide sequence ID" value="NZ_CAAHFG010000004.1"/>
</dbReference>
<dbReference type="CDD" id="cd03768">
    <property type="entry name" value="SR_ResInv"/>
    <property type="match status" value="1"/>
</dbReference>
<evidence type="ECO:0000259" key="4">
    <source>
        <dbReference type="PROSITE" id="PS51736"/>
    </source>
</evidence>
<dbReference type="PANTHER" id="PTHR30461:SF2">
    <property type="entry name" value="SERINE RECOMBINASE PINE-RELATED"/>
    <property type="match status" value="1"/>
</dbReference>
<dbReference type="PANTHER" id="PTHR30461">
    <property type="entry name" value="DNA-INVERTASE FROM LAMBDOID PROPHAGE"/>
    <property type="match status" value="1"/>
</dbReference>
<dbReference type="Proteomes" id="UP000366872">
    <property type="component" value="Unassembled WGS sequence"/>
</dbReference>
<name>A0A6C2UCX5_PONDE</name>
<dbReference type="Pfam" id="PF13384">
    <property type="entry name" value="HTH_23"/>
    <property type="match status" value="1"/>
</dbReference>
<evidence type="ECO:0000256" key="2">
    <source>
        <dbReference type="ARBA" id="ARBA00023125"/>
    </source>
</evidence>
<sequence length="204" mass="23197">MTTNHVQKIAIYARTSTSDGKQNVETQLSLLRQYCSQRGFEIHKEYVDQMSGSSDKRPEYLALLADAKKRHFSAVIVYRFDRFARSTKMLIEGLEEFDHLGIDFISYSENIDTSSPMGKCMFQIISAFAELEKSVIRERVMSGLDRARKEGKTLGRPRVGFDVSKALKLREEGLGVRRIAKQLGVSYGTVYRTLKDIPQIQMAG</sequence>
<accession>A0A6C2UCX5</accession>
<keyword evidence="3" id="KW-0233">DNA recombination</keyword>
<dbReference type="InterPro" id="IPR006119">
    <property type="entry name" value="Resolv_N"/>
</dbReference>
<dbReference type="SUPFAM" id="SSF53041">
    <property type="entry name" value="Resolvase-like"/>
    <property type="match status" value="1"/>
</dbReference>
<dbReference type="SMART" id="SM00857">
    <property type="entry name" value="Resolvase"/>
    <property type="match status" value="1"/>
</dbReference>
<dbReference type="Gene3D" id="3.40.50.1390">
    <property type="entry name" value="Resolvase, N-terminal catalytic domain"/>
    <property type="match status" value="1"/>
</dbReference>
<evidence type="ECO:0000256" key="1">
    <source>
        <dbReference type="ARBA" id="ARBA00009913"/>
    </source>
</evidence>
<dbReference type="InterPro" id="IPR050639">
    <property type="entry name" value="SSR_resolvase"/>
</dbReference>
<evidence type="ECO:0000313" key="5">
    <source>
        <dbReference type="EMBL" id="VGO17076.1"/>
    </source>
</evidence>
<evidence type="ECO:0000256" key="3">
    <source>
        <dbReference type="ARBA" id="ARBA00023172"/>
    </source>
</evidence>
<organism evidence="5 6">
    <name type="scientific">Pontiella desulfatans</name>
    <dbReference type="NCBI Taxonomy" id="2750659"/>
    <lineage>
        <taxon>Bacteria</taxon>
        <taxon>Pseudomonadati</taxon>
        <taxon>Kiritimatiellota</taxon>
        <taxon>Kiritimatiellia</taxon>
        <taxon>Kiritimatiellales</taxon>
        <taxon>Pontiellaceae</taxon>
        <taxon>Pontiella</taxon>
    </lineage>
</organism>
<dbReference type="Pfam" id="PF00239">
    <property type="entry name" value="Resolvase"/>
    <property type="match status" value="1"/>
</dbReference>
<dbReference type="InterPro" id="IPR036162">
    <property type="entry name" value="Resolvase-like_N_sf"/>
</dbReference>
<keyword evidence="6" id="KW-1185">Reference proteome</keyword>
<dbReference type="Gene3D" id="1.10.10.60">
    <property type="entry name" value="Homeodomain-like"/>
    <property type="match status" value="1"/>
</dbReference>
<proteinExistence type="inferred from homology"/>
<comment type="similarity">
    <text evidence="1">Belongs to the site-specific recombinase resolvase family.</text>
</comment>
<reference evidence="5 6" key="1">
    <citation type="submission" date="2019-04" db="EMBL/GenBank/DDBJ databases">
        <authorList>
            <person name="Van Vliet M D."/>
        </authorList>
    </citation>
    <scope>NUCLEOTIDE SEQUENCE [LARGE SCALE GENOMIC DNA]</scope>
    <source>
        <strain evidence="5 6">F1</strain>
    </source>
</reference>
<dbReference type="PROSITE" id="PS51736">
    <property type="entry name" value="RECOMBINASES_3"/>
    <property type="match status" value="1"/>
</dbReference>
<evidence type="ECO:0000313" key="6">
    <source>
        <dbReference type="Proteomes" id="UP000366872"/>
    </source>
</evidence>
<dbReference type="InterPro" id="IPR009057">
    <property type="entry name" value="Homeodomain-like_sf"/>
</dbReference>
<dbReference type="GO" id="GO:0003677">
    <property type="term" value="F:DNA binding"/>
    <property type="evidence" value="ECO:0007669"/>
    <property type="project" value="UniProtKB-KW"/>
</dbReference>
<dbReference type="EMBL" id="CAAHFG010000004">
    <property type="protein sequence ID" value="VGO17076.1"/>
    <property type="molecule type" value="Genomic_DNA"/>
</dbReference>